<dbReference type="RefSeq" id="WP_005884141.1">
    <property type="nucleotide sequence ID" value="NZ_CP028102.1"/>
</dbReference>
<gene>
    <name evidence="2" type="ORF">C4N19_06265</name>
</gene>
<keyword evidence="3" id="KW-1185">Reference proteome</keyword>
<dbReference type="PANTHER" id="PTHR43063:SF1">
    <property type="entry name" value="4FE-4S CLUSTER CONTAINING PARA FAMILY ATPASE PROTEIN"/>
    <property type="match status" value="1"/>
</dbReference>
<dbReference type="InterPro" id="IPR027417">
    <property type="entry name" value="P-loop_NTPase"/>
</dbReference>
<dbReference type="SUPFAM" id="SSF52540">
    <property type="entry name" value="P-loop containing nucleoside triphosphate hydrolases"/>
    <property type="match status" value="1"/>
</dbReference>
<dbReference type="Proteomes" id="UP000240258">
    <property type="component" value="Chromosome"/>
</dbReference>
<dbReference type="Gene3D" id="3.30.70.20">
    <property type="match status" value="1"/>
</dbReference>
<accession>A0ABN5J889</accession>
<organism evidence="2 3">
    <name type="scientific">Fusobacterium mortiferum ATCC 9817</name>
    <dbReference type="NCBI Taxonomy" id="469616"/>
    <lineage>
        <taxon>Bacteria</taxon>
        <taxon>Fusobacteriati</taxon>
        <taxon>Fusobacteriota</taxon>
        <taxon>Fusobacteriia</taxon>
        <taxon>Fusobacteriales</taxon>
        <taxon>Fusobacteriaceae</taxon>
        <taxon>Fusobacterium</taxon>
    </lineage>
</organism>
<name>A0ABN5J889_FUSMR</name>
<evidence type="ECO:0000313" key="3">
    <source>
        <dbReference type="Proteomes" id="UP000240258"/>
    </source>
</evidence>
<dbReference type="Gene3D" id="3.40.50.300">
    <property type="entry name" value="P-loop containing nucleotide triphosphate hydrolases"/>
    <property type="match status" value="2"/>
</dbReference>
<dbReference type="PROSITE" id="PS51379">
    <property type="entry name" value="4FE4S_FER_2"/>
    <property type="match status" value="2"/>
</dbReference>
<dbReference type="GeneID" id="62763121"/>
<dbReference type="PANTHER" id="PTHR43063">
    <property type="entry name" value="4FE-4S CLUSTER CONTAINING PARA FAMILY ATPASE PROTEIN"/>
    <property type="match status" value="1"/>
</dbReference>
<reference evidence="3" key="1">
    <citation type="journal article" date="2018" name="MSphere">
        <title>Fusobacterium Genomics Using MinION and Illumina Sequencing Enables Genome Completion and Correction.</title>
        <authorList>
            <person name="Todd S.M."/>
            <person name="Settlage R.E."/>
            <person name="Lahmers K.K."/>
            <person name="Slade D.J."/>
        </authorList>
    </citation>
    <scope>NUCLEOTIDE SEQUENCE [LARGE SCALE GENOMIC DNA]</scope>
    <source>
        <strain evidence="3">ATCC 9817</strain>
    </source>
</reference>
<proteinExistence type="predicted"/>
<evidence type="ECO:0000259" key="1">
    <source>
        <dbReference type="PROSITE" id="PS51379"/>
    </source>
</evidence>
<evidence type="ECO:0000313" key="2">
    <source>
        <dbReference type="EMBL" id="AVQ18712.1"/>
    </source>
</evidence>
<feature type="domain" description="4Fe-4S ferredoxin-type" evidence="1">
    <location>
        <begin position="56"/>
        <end position="84"/>
    </location>
</feature>
<dbReference type="InterPro" id="IPR002586">
    <property type="entry name" value="CobQ/CobB/MinD/ParA_Nub-bd_dom"/>
</dbReference>
<feature type="domain" description="4Fe-4S ferredoxin-type" evidence="1">
    <location>
        <begin position="85"/>
        <end position="114"/>
    </location>
</feature>
<dbReference type="InterPro" id="IPR017896">
    <property type="entry name" value="4Fe4S_Fe-S-bd"/>
</dbReference>
<sequence>MKIAVLSGKGGTGKTTVSTSLAFISGIPILDMDIEAPNTQLFLKGKKFKENKVKSCYPEVDMSKCNLCGECGKFCRFNAIIPAKNRVIVFEESCHDCGGCEIICKFGAITWRAREIGKIFCGKTYFNSKMEYGKLNIGEMSGVKIIKHMYRENIEKNLIIDCPPGTSCTTVAAVEKSDYAIVVTEPSPFGLSDMKLVLKLLRDLKIPFGIVINKADSKENLVENYYQEEGIEILEKIPFDRKIAKNYSEGNIIADILPEYRKSFEKILKRVQKYGD</sequence>
<dbReference type="EMBL" id="CP028102">
    <property type="protein sequence ID" value="AVQ18712.1"/>
    <property type="molecule type" value="Genomic_DNA"/>
</dbReference>
<protein>
    <submittedName>
        <fullName evidence="2">ATPase</fullName>
    </submittedName>
</protein>
<dbReference type="Pfam" id="PF01656">
    <property type="entry name" value="CbiA"/>
    <property type="match status" value="1"/>
</dbReference>
<dbReference type="Pfam" id="PF00037">
    <property type="entry name" value="Fer4"/>
    <property type="match status" value="1"/>
</dbReference>